<dbReference type="EC" id="2.8.1.7" evidence="3"/>
<dbReference type="Gene3D" id="3.40.640.10">
    <property type="entry name" value="Type I PLP-dependent aspartate aminotransferase-like (Major domain)"/>
    <property type="match status" value="1"/>
</dbReference>
<keyword evidence="3" id="KW-0808">Transferase</keyword>
<dbReference type="Pfam" id="PF00266">
    <property type="entry name" value="Aminotran_5"/>
    <property type="match status" value="1"/>
</dbReference>
<dbReference type="Proteomes" id="UP000680365">
    <property type="component" value="Unassembled WGS sequence"/>
</dbReference>
<keyword evidence="4" id="KW-1185">Reference proteome</keyword>
<evidence type="ECO:0000313" key="4">
    <source>
        <dbReference type="Proteomes" id="UP000680365"/>
    </source>
</evidence>
<organism evidence="3 4">
    <name type="scientific">Candidatus Vampirococcus lugosii</name>
    <dbReference type="NCBI Taxonomy" id="2789015"/>
    <lineage>
        <taxon>Bacteria</taxon>
        <taxon>Candidatus Absconditibacteriota</taxon>
        <taxon>Vampirococcus</taxon>
    </lineage>
</organism>
<dbReference type="SUPFAM" id="SSF53383">
    <property type="entry name" value="PLP-dependent transferases"/>
    <property type="match status" value="1"/>
</dbReference>
<accession>A0ABS5QMR9</accession>
<dbReference type="InterPro" id="IPR015424">
    <property type="entry name" value="PyrdxlP-dep_Trfase"/>
</dbReference>
<keyword evidence="1" id="KW-0663">Pyridoxal phosphate</keyword>
<reference evidence="3 4" key="1">
    <citation type="journal article" date="2021" name="Nat. Commun.">
        <title>Reductive evolution and unique predatory mode in the CPR bacterium Vampirococcus lugosii.</title>
        <authorList>
            <person name="Moreira D."/>
            <person name="Zivanovic Y."/>
            <person name="Lopez-Archilla A.I."/>
            <person name="Iniesto M."/>
            <person name="Lopez-Garcia P."/>
        </authorList>
    </citation>
    <scope>NUCLEOTIDE SEQUENCE [LARGE SCALE GENOMIC DNA]</scope>
    <source>
        <strain evidence="3">Chiprana</strain>
    </source>
</reference>
<feature type="domain" description="Aminotransferase class V" evidence="2">
    <location>
        <begin position="17"/>
        <end position="390"/>
    </location>
</feature>
<dbReference type="InterPro" id="IPR000192">
    <property type="entry name" value="Aminotrans_V_dom"/>
</dbReference>
<comment type="caution">
    <text evidence="3">The sequence shown here is derived from an EMBL/GenBank/DDBJ whole genome shotgun (WGS) entry which is preliminary data.</text>
</comment>
<protein>
    <submittedName>
        <fullName evidence="3">Cysteine desulfurase</fullName>
        <ecNumber evidence="3">2.8.1.7</ecNumber>
    </submittedName>
</protein>
<evidence type="ECO:0000313" key="3">
    <source>
        <dbReference type="EMBL" id="MBS8122018.1"/>
    </source>
</evidence>
<dbReference type="InterPro" id="IPR015422">
    <property type="entry name" value="PyrdxlP-dep_Trfase_small"/>
</dbReference>
<dbReference type="PANTHER" id="PTHR43586:SF8">
    <property type="entry name" value="CYSTEINE DESULFURASE 1, CHLOROPLASTIC"/>
    <property type="match status" value="1"/>
</dbReference>
<dbReference type="GO" id="GO:0031071">
    <property type="term" value="F:cysteine desulfurase activity"/>
    <property type="evidence" value="ECO:0007669"/>
    <property type="project" value="UniProtKB-EC"/>
</dbReference>
<evidence type="ECO:0000256" key="1">
    <source>
        <dbReference type="ARBA" id="ARBA00022898"/>
    </source>
</evidence>
<dbReference type="PANTHER" id="PTHR43586">
    <property type="entry name" value="CYSTEINE DESULFURASE"/>
    <property type="match status" value="1"/>
</dbReference>
<dbReference type="RefSeq" id="WP_213349072.1">
    <property type="nucleotide sequence ID" value="NZ_JAEDAM010000031.1"/>
</dbReference>
<gene>
    <name evidence="3" type="ORF">VAMP_64n83</name>
</gene>
<dbReference type="EMBL" id="JAEDAM010000031">
    <property type="protein sequence ID" value="MBS8122018.1"/>
    <property type="molecule type" value="Genomic_DNA"/>
</dbReference>
<proteinExistence type="predicted"/>
<sequence>MFDIKSDFPVFDDKTLVYLDTCSSSQKPKFVIDGISEHLSKYYANIHRGMYNLSDFSEDLYDKSKSIIAKNLNVKSSQIIYTYNSTYAFNILSMSLYFSNILKNGDKILLSIAEHHSNIVPWLILKDKIDIEIDYVNIDKNGDIDLQDFEQKYDKNVKIVSFTYVSNLTGTIFDLENIGNLLRDDTIFVVDGSQAVPNFPVDFQKINADFLIFTGHKLMANTGIGVLVANKNLLKKMNPCFGGGGNIKDVSLQSVSFLNGIQAFEAGTPNISGAISLLKAFEYIESIGGFKKIWEKEQELTKYMLDGFLKRSDKIELIGKNNTKNRLGVFSFILKGNFSAIKFGEFMAMKNICIRCGGHCAHPYLKFMGYLSSCRVSLYVYNNFDDIDKFFDAIDEFIN</sequence>
<dbReference type="InterPro" id="IPR015421">
    <property type="entry name" value="PyrdxlP-dep_Trfase_major"/>
</dbReference>
<name>A0ABS5QMR9_9BACT</name>
<dbReference type="Gene3D" id="3.90.1150.10">
    <property type="entry name" value="Aspartate Aminotransferase, domain 1"/>
    <property type="match status" value="1"/>
</dbReference>
<evidence type="ECO:0000259" key="2">
    <source>
        <dbReference type="Pfam" id="PF00266"/>
    </source>
</evidence>